<evidence type="ECO:0000313" key="3">
    <source>
        <dbReference type="Proteomes" id="UP000003490"/>
    </source>
</evidence>
<gene>
    <name evidence="2" type="ORF">CLOLEP_00685</name>
</gene>
<feature type="region of interest" description="Disordered" evidence="1">
    <location>
        <begin position="1"/>
        <end position="24"/>
    </location>
</feature>
<dbReference type="EMBL" id="ABCB02000014">
    <property type="protein sequence ID" value="EDO62563.1"/>
    <property type="molecule type" value="Genomic_DNA"/>
</dbReference>
<accession>A7VQ58</accession>
<comment type="caution">
    <text evidence="2">The sequence shown here is derived from an EMBL/GenBank/DDBJ whole genome shotgun (WGS) entry which is preliminary data.</text>
</comment>
<dbReference type="AlphaFoldDB" id="A7VQ58"/>
<dbReference type="HOGENOM" id="CLU_2552271_0_0_9"/>
<sequence length="82" mass="9112">MKIGRRKSQNAKSKKKAPVQEVRSQQLLPRPSCCRGFFLKLWETPVKSGGTFCKRNFNLAAQGEGGCPTVFITKRLLKTGTA</sequence>
<name>A7VQ58_9FIRM</name>
<proteinExistence type="predicted"/>
<reference evidence="2 3" key="2">
    <citation type="submission" date="2007-08" db="EMBL/GenBank/DDBJ databases">
        <authorList>
            <person name="Fulton L."/>
            <person name="Clifton S."/>
            <person name="Fulton B."/>
            <person name="Xu J."/>
            <person name="Minx P."/>
            <person name="Pepin K.H."/>
            <person name="Johnson M."/>
            <person name="Thiruvilangam P."/>
            <person name="Bhonagiri V."/>
            <person name="Nash W.E."/>
            <person name="Wang C."/>
            <person name="Mardis E.R."/>
            <person name="Wilson R.K."/>
        </authorList>
    </citation>
    <scope>NUCLEOTIDE SEQUENCE [LARGE SCALE GENOMIC DNA]</scope>
    <source>
        <strain evidence="2 3">DSM 753</strain>
    </source>
</reference>
<dbReference type="Proteomes" id="UP000003490">
    <property type="component" value="Unassembled WGS sequence"/>
</dbReference>
<evidence type="ECO:0000313" key="2">
    <source>
        <dbReference type="EMBL" id="EDO62563.1"/>
    </source>
</evidence>
<reference evidence="2 3" key="1">
    <citation type="submission" date="2007-08" db="EMBL/GenBank/DDBJ databases">
        <title>Draft genome sequence of Clostridium leptum (DSM 753).</title>
        <authorList>
            <person name="Sudarsanam P."/>
            <person name="Ley R."/>
            <person name="Guruge J."/>
            <person name="Turnbaugh P.J."/>
            <person name="Mahowald M."/>
            <person name="Liep D."/>
            <person name="Gordon J."/>
        </authorList>
    </citation>
    <scope>NUCLEOTIDE SEQUENCE [LARGE SCALE GENOMIC DNA]</scope>
    <source>
        <strain evidence="2 3">DSM 753</strain>
    </source>
</reference>
<organism evidence="2 3">
    <name type="scientific">[Clostridium] leptum DSM 753</name>
    <dbReference type="NCBI Taxonomy" id="428125"/>
    <lineage>
        <taxon>Bacteria</taxon>
        <taxon>Bacillati</taxon>
        <taxon>Bacillota</taxon>
        <taxon>Clostridia</taxon>
        <taxon>Eubacteriales</taxon>
        <taxon>Oscillospiraceae</taxon>
        <taxon>Oscillospiraceae incertae sedis</taxon>
    </lineage>
</organism>
<feature type="compositionally biased region" description="Basic residues" evidence="1">
    <location>
        <begin position="1"/>
        <end position="17"/>
    </location>
</feature>
<protein>
    <submittedName>
        <fullName evidence="2">Uncharacterized protein</fullName>
    </submittedName>
</protein>
<evidence type="ECO:0000256" key="1">
    <source>
        <dbReference type="SAM" id="MobiDB-lite"/>
    </source>
</evidence>